<sequence length="214" mass="24268">MPAPAAPKIYHIVHVDKLAAIAADEFLFSDAEMAKRPANGTIIGMNEIKARRMNELTLTSHFGLHVGHCVPFYFCPRSVMLYLIHRQNTKLNYQGGQELIVHLVADLKAGVDWANAIGRRWAFTLSNAGSYYFEDRCDLKQLDEVDWDAVQTNQWSGSPTKERKQAEFLVEGSYPWHLVEQIGVFNQAVSQIAGQSIAGAQHRPPIHIRNDWYY</sequence>
<evidence type="ECO:0000256" key="5">
    <source>
        <dbReference type="ARBA" id="ARBA00023125"/>
    </source>
</evidence>
<dbReference type="RefSeq" id="WP_207255713.1">
    <property type="nucleotide sequence ID" value="NZ_JAFMPP010000001.1"/>
</dbReference>
<protein>
    <submittedName>
        <fullName evidence="8">DUF4433 domain-containing protein</fullName>
    </submittedName>
</protein>
<feature type="binding site" evidence="6">
    <location>
        <position position="52"/>
    </location>
    <ligand>
        <name>NAD(+)</name>
        <dbReference type="ChEBI" id="CHEBI:57540"/>
    </ligand>
</feature>
<keyword evidence="5 6" id="KW-0238">DNA-binding</keyword>
<accession>A0A939JSG8</accession>
<dbReference type="InterPro" id="IPR029494">
    <property type="entry name" value="DarT"/>
</dbReference>
<evidence type="ECO:0000256" key="1">
    <source>
        <dbReference type="ARBA" id="ARBA00022649"/>
    </source>
</evidence>
<feature type="domain" description="DarT" evidence="7">
    <location>
        <begin position="7"/>
        <end position="214"/>
    </location>
</feature>
<feature type="active site" evidence="6">
    <location>
        <position position="167"/>
    </location>
</feature>
<keyword evidence="4 6" id="KW-0548">Nucleotidyltransferase</keyword>
<reference evidence="8" key="1">
    <citation type="submission" date="2021-03" db="EMBL/GenBank/DDBJ databases">
        <title>Whole genome sequence of Jiella sp. CQZ9-1.</title>
        <authorList>
            <person name="Tuo L."/>
        </authorList>
    </citation>
    <scope>NUCLEOTIDE SEQUENCE</scope>
    <source>
        <strain evidence="8">CQZ9-1</strain>
    </source>
</reference>
<organism evidence="8 9">
    <name type="scientific">Jiella flava</name>
    <dbReference type="NCBI Taxonomy" id="2816857"/>
    <lineage>
        <taxon>Bacteria</taxon>
        <taxon>Pseudomonadati</taxon>
        <taxon>Pseudomonadota</taxon>
        <taxon>Alphaproteobacteria</taxon>
        <taxon>Hyphomicrobiales</taxon>
        <taxon>Aurantimonadaceae</taxon>
        <taxon>Jiella</taxon>
    </lineage>
</organism>
<evidence type="ECO:0000256" key="3">
    <source>
        <dbReference type="ARBA" id="ARBA00022679"/>
    </source>
</evidence>
<comment type="catalytic activity">
    <reaction evidence="6">
        <text>a thymidine in DNA + NAD(+) = an N-(ADP-alpha-D-ribosyl)-thymidine in DNA + nicotinamide + H(+)</text>
        <dbReference type="Rhea" id="RHEA:71651"/>
        <dbReference type="Rhea" id="RHEA-COMP:13556"/>
        <dbReference type="Rhea" id="RHEA-COMP:18051"/>
        <dbReference type="ChEBI" id="CHEBI:15378"/>
        <dbReference type="ChEBI" id="CHEBI:17154"/>
        <dbReference type="ChEBI" id="CHEBI:57540"/>
        <dbReference type="ChEBI" id="CHEBI:137386"/>
        <dbReference type="ChEBI" id="CHEBI:191199"/>
    </reaction>
</comment>
<dbReference type="GO" id="GO:0003677">
    <property type="term" value="F:DNA binding"/>
    <property type="evidence" value="ECO:0007669"/>
    <property type="project" value="UniProtKB-UniRule"/>
</dbReference>
<dbReference type="EMBL" id="JAFMPP010000001">
    <property type="protein sequence ID" value="MBO0661070.1"/>
    <property type="molecule type" value="Genomic_DNA"/>
</dbReference>
<dbReference type="AlphaFoldDB" id="A0A939JSG8"/>
<comment type="caution">
    <text evidence="6">Lacks conserved residue(s) required for the propagation of feature annotation.</text>
</comment>
<dbReference type="GO" id="GO:0016757">
    <property type="term" value="F:glycosyltransferase activity"/>
    <property type="evidence" value="ECO:0007669"/>
    <property type="project" value="UniProtKB-UniRule"/>
</dbReference>
<dbReference type="GO" id="GO:0016779">
    <property type="term" value="F:nucleotidyltransferase activity"/>
    <property type="evidence" value="ECO:0007669"/>
    <property type="project" value="UniProtKB-UniRule"/>
</dbReference>
<proteinExistence type="inferred from homology"/>
<keyword evidence="9" id="KW-1185">Reference proteome</keyword>
<dbReference type="Pfam" id="PF14487">
    <property type="entry name" value="DarT"/>
    <property type="match status" value="1"/>
</dbReference>
<evidence type="ECO:0000256" key="6">
    <source>
        <dbReference type="PROSITE-ProRule" id="PRU01362"/>
    </source>
</evidence>
<keyword evidence="3 6" id="KW-0808">Transferase</keyword>
<evidence type="ECO:0000256" key="4">
    <source>
        <dbReference type="ARBA" id="ARBA00022695"/>
    </source>
</evidence>
<gene>
    <name evidence="8" type="ORF">J1C48_00650</name>
</gene>
<dbReference type="Proteomes" id="UP000664122">
    <property type="component" value="Unassembled WGS sequence"/>
</dbReference>
<name>A0A939JSG8_9HYPH</name>
<evidence type="ECO:0000313" key="9">
    <source>
        <dbReference type="Proteomes" id="UP000664122"/>
    </source>
</evidence>
<comment type="caution">
    <text evidence="8">The sequence shown here is derived from an EMBL/GenBank/DDBJ whole genome shotgun (WGS) entry which is preliminary data.</text>
</comment>
<comment type="similarity">
    <text evidence="6">Belongs to the DarT ADP-ribosyltransferase family.</text>
</comment>
<evidence type="ECO:0000259" key="7">
    <source>
        <dbReference type="PROSITE" id="PS52018"/>
    </source>
</evidence>
<keyword evidence="2 6" id="KW-0328">Glycosyltransferase</keyword>
<evidence type="ECO:0000313" key="8">
    <source>
        <dbReference type="EMBL" id="MBO0661070.1"/>
    </source>
</evidence>
<evidence type="ECO:0000256" key="2">
    <source>
        <dbReference type="ARBA" id="ARBA00022676"/>
    </source>
</evidence>
<feature type="active site" description="Proton acceptor" evidence="6">
    <location>
        <position position="52"/>
    </location>
</feature>
<feature type="binding site" evidence="6">
    <location>
        <begin position="11"/>
        <end position="13"/>
    </location>
    <ligand>
        <name>NAD(+)</name>
        <dbReference type="ChEBI" id="CHEBI:57540"/>
    </ligand>
</feature>
<dbReference type="PROSITE" id="PS52018">
    <property type="entry name" value="DART"/>
    <property type="match status" value="1"/>
</dbReference>
<keyword evidence="1 6" id="KW-1277">Toxin-antitoxin system</keyword>